<gene>
    <name evidence="2" type="ORF">GTA08_BOTSDO06754</name>
</gene>
<accession>A0A8H4IRY8</accession>
<feature type="compositionally biased region" description="Low complexity" evidence="1">
    <location>
        <begin position="17"/>
        <end position="40"/>
    </location>
</feature>
<reference evidence="2" key="1">
    <citation type="submission" date="2020-04" db="EMBL/GenBank/DDBJ databases">
        <title>Genome Assembly and Annotation of Botryosphaeria dothidea sdau 11-99, a Latent Pathogen of Apple Fruit Ring Rot in China.</title>
        <authorList>
            <person name="Yu C."/>
            <person name="Diao Y."/>
            <person name="Lu Q."/>
            <person name="Zhao J."/>
            <person name="Cui S."/>
            <person name="Peng C."/>
            <person name="He B."/>
            <person name="Liu H."/>
        </authorList>
    </citation>
    <scope>NUCLEOTIDE SEQUENCE [LARGE SCALE GENOMIC DNA]</scope>
    <source>
        <strain evidence="2">Sdau11-99</strain>
    </source>
</reference>
<feature type="region of interest" description="Disordered" evidence="1">
    <location>
        <begin position="273"/>
        <end position="305"/>
    </location>
</feature>
<dbReference type="AlphaFoldDB" id="A0A8H4IRY8"/>
<comment type="caution">
    <text evidence="2">The sequence shown here is derived from an EMBL/GenBank/DDBJ whole genome shotgun (WGS) entry which is preliminary data.</text>
</comment>
<dbReference type="Proteomes" id="UP000572817">
    <property type="component" value="Unassembled WGS sequence"/>
</dbReference>
<feature type="compositionally biased region" description="Acidic residues" evidence="1">
    <location>
        <begin position="41"/>
        <end position="57"/>
    </location>
</feature>
<protein>
    <submittedName>
        <fullName evidence="2">Uncharacterized protein</fullName>
    </submittedName>
</protein>
<proteinExistence type="predicted"/>
<evidence type="ECO:0000256" key="1">
    <source>
        <dbReference type="SAM" id="MobiDB-lite"/>
    </source>
</evidence>
<name>A0A8H4IRY8_9PEZI</name>
<evidence type="ECO:0000313" key="3">
    <source>
        <dbReference type="Proteomes" id="UP000572817"/>
    </source>
</evidence>
<feature type="compositionally biased region" description="Gly residues" evidence="1">
    <location>
        <begin position="291"/>
        <end position="305"/>
    </location>
</feature>
<feature type="compositionally biased region" description="Basic and acidic residues" evidence="1">
    <location>
        <begin position="58"/>
        <end position="71"/>
    </location>
</feature>
<keyword evidence="3" id="KW-1185">Reference proteome</keyword>
<dbReference type="EMBL" id="WWBZ02000040">
    <property type="protein sequence ID" value="KAF4305302.1"/>
    <property type="molecule type" value="Genomic_DNA"/>
</dbReference>
<feature type="compositionally biased region" description="Acidic residues" evidence="1">
    <location>
        <begin position="277"/>
        <end position="290"/>
    </location>
</feature>
<organism evidence="2 3">
    <name type="scientific">Botryosphaeria dothidea</name>
    <dbReference type="NCBI Taxonomy" id="55169"/>
    <lineage>
        <taxon>Eukaryota</taxon>
        <taxon>Fungi</taxon>
        <taxon>Dikarya</taxon>
        <taxon>Ascomycota</taxon>
        <taxon>Pezizomycotina</taxon>
        <taxon>Dothideomycetes</taxon>
        <taxon>Dothideomycetes incertae sedis</taxon>
        <taxon>Botryosphaeriales</taxon>
        <taxon>Botryosphaeriaceae</taxon>
        <taxon>Botryosphaeria</taxon>
    </lineage>
</organism>
<evidence type="ECO:0000313" key="2">
    <source>
        <dbReference type="EMBL" id="KAF4305302.1"/>
    </source>
</evidence>
<feature type="region of interest" description="Disordered" evidence="1">
    <location>
        <begin position="1"/>
        <end position="71"/>
    </location>
</feature>
<sequence length="305" mass="32717">MFVAQWYRDRGVTMGHTGSSRRPPTTSPNSRSANPTSTTNDYEDNTPNDEADEDNTLDLDKDRSSSTSDERSPIDLYPLDIWSIARRRTIHGHRTYHAHAVDSPSIPARVAALHALTTRILAPHQSLPAASRPRIIIVWSTHARATAALPALRLAYGAALNPDSCPMAGPFLDGAQPIVSTHPDALCEAGRLPVDPFIVFAELPADADADDAMMGWGDVVRYAGRAGEASQVFMLLDAESEGDRRLAPLLRESMRHEGVEVPELVARIAERGIPDPVDSDMSAEEGEGGEGGEGGGVGEEGGVLL</sequence>